<proteinExistence type="predicted"/>
<accession>A0A1M4EG40</accession>
<sequence length="277" mass="30667">MAAIVVIHGISQQFRGEHTLRERLFPALRDGVRLAGGDVLPEQVDFAAYGELFRPPAEVMAPDLYYDAHDVAEGYEQELLLAWWRRAAEVDGRVVPPDREVLARTPSWVSGALVAMSRSRFLSRVAEQLFIGDLKQVSAYFKDQSVRQWAREAVERRLAADTRVVVGHSLGSVVAYEALCAHTEWPVAALVTLGSPLGLPNLIFDRLRPKPGGWPGAVKAWTNVVDAGDVVAAVEDLRPLFGSQIRQIRVYNGSHAHDLRPYLTERLTGQAILDGLE</sequence>
<name>A0A1M4EG40_9ACTN</name>
<reference evidence="1" key="1">
    <citation type="submission" date="2016-04" db="EMBL/GenBank/DDBJ databases">
        <authorList>
            <person name="Evans L.H."/>
            <person name="Alamgir A."/>
            <person name="Owens N."/>
            <person name="Weber N.D."/>
            <person name="Virtaneva K."/>
            <person name="Barbian K."/>
            <person name="Babar A."/>
            <person name="Rosenke K."/>
        </authorList>
    </citation>
    <scope>NUCLEOTIDE SEQUENCE</scope>
    <source>
        <strain evidence="1">Nono1</strain>
    </source>
</reference>
<dbReference type="EMBL" id="LT559118">
    <property type="protein sequence ID" value="SBO97676.1"/>
    <property type="molecule type" value="Genomic_DNA"/>
</dbReference>
<evidence type="ECO:0000313" key="1">
    <source>
        <dbReference type="EMBL" id="SBO97676.1"/>
    </source>
</evidence>
<dbReference type="SUPFAM" id="SSF53474">
    <property type="entry name" value="alpha/beta-Hydrolases"/>
    <property type="match status" value="1"/>
</dbReference>
<dbReference type="RefSeq" id="WP_225266424.1">
    <property type="nucleotide sequence ID" value="NZ_CP084058.1"/>
</dbReference>
<dbReference type="InterPro" id="IPR029058">
    <property type="entry name" value="AB_hydrolase_fold"/>
</dbReference>
<protein>
    <submittedName>
        <fullName evidence="1">Uncharacterized protein</fullName>
    </submittedName>
</protein>
<dbReference type="AlphaFoldDB" id="A0A1M4EG40"/>
<organism evidence="1">
    <name type="scientific">Nonomuraea gerenzanensis</name>
    <dbReference type="NCBI Taxonomy" id="93944"/>
    <lineage>
        <taxon>Bacteria</taxon>
        <taxon>Bacillati</taxon>
        <taxon>Actinomycetota</taxon>
        <taxon>Actinomycetes</taxon>
        <taxon>Streptosporangiales</taxon>
        <taxon>Streptosporangiaceae</taxon>
        <taxon>Nonomuraea</taxon>
    </lineage>
</organism>
<gene>
    <name evidence="1" type="ORF">BN4615_P7192</name>
</gene>
<dbReference type="Gene3D" id="3.40.50.1820">
    <property type="entry name" value="alpha/beta hydrolase"/>
    <property type="match status" value="1"/>
</dbReference>